<evidence type="ECO:0000256" key="1">
    <source>
        <dbReference type="SAM" id="Coils"/>
    </source>
</evidence>
<accession>A0A8H9I8D2</accession>
<reference evidence="2 3" key="1">
    <citation type="journal article" date="2014" name="Int. J. Syst. Evol. Microbiol.">
        <title>Complete genome sequence of Corynebacterium casei LMG S-19264T (=DSM 44701T), isolated from a smear-ripened cheese.</title>
        <authorList>
            <consortium name="US DOE Joint Genome Institute (JGI-PGF)"/>
            <person name="Walter F."/>
            <person name="Albersmeier A."/>
            <person name="Kalinowski J."/>
            <person name="Ruckert C."/>
        </authorList>
    </citation>
    <scope>NUCLEOTIDE SEQUENCE [LARGE SCALE GENOMIC DNA]</scope>
    <source>
        <strain evidence="2 3">KCTC 32337</strain>
    </source>
</reference>
<dbReference type="EMBL" id="BMZC01000002">
    <property type="protein sequence ID" value="GGZ53695.1"/>
    <property type="molecule type" value="Genomic_DNA"/>
</dbReference>
<gene>
    <name evidence="2" type="ORF">GCM10011274_09720</name>
</gene>
<dbReference type="AlphaFoldDB" id="A0A8H9I8D2"/>
<name>A0A8H9I8D2_9ALTE</name>
<feature type="coiled-coil region" evidence="1">
    <location>
        <begin position="41"/>
        <end position="75"/>
    </location>
</feature>
<organism evidence="2 3">
    <name type="scientific">Paraglaciecola chathamensis</name>
    <dbReference type="NCBI Taxonomy" id="368405"/>
    <lineage>
        <taxon>Bacteria</taxon>
        <taxon>Pseudomonadati</taxon>
        <taxon>Pseudomonadota</taxon>
        <taxon>Gammaproteobacteria</taxon>
        <taxon>Alteromonadales</taxon>
        <taxon>Alteromonadaceae</taxon>
        <taxon>Paraglaciecola</taxon>
    </lineage>
</organism>
<comment type="caution">
    <text evidence="2">The sequence shown here is derived from an EMBL/GenBank/DDBJ whole genome shotgun (WGS) entry which is preliminary data.</text>
</comment>
<sequence>MATPIDNAFTRSVNALVAKIDDATQSKESLFEQAEIYFQGAQSQQHTIAQLEKNIEEKRKEVESAINEVQKKQFRDFYQKAQKALKDETVKQARQRYARLKLLAQITTEIIQLCEGKDWQETQLKSAKVLATLLLLCPTEGNGVARIHQRFKPLYKAVLSLRLLDQMLKNQQVENEYIVSRFHESSRFSSPKAGADVLNIFQRDVAIPLLSAAIIQDIGMQHPEIQRLLKGSDGSLNPFRVLEKDVRVPLLIMNHEQTSEFALRGLGEAEFTEEDDDSAAFSERKARFCKRESNRARLLQSMLNSAVKPDGALGSILKAAQIYTSIVLSSKPKFNYADLPKATKVVQHSAQKGALSVASAQALQQVVGHFPMGFGVVFCQEPTQGNMPKHYAYAVVNELNPAHPSEPLCRVVSTLDPSCKRGAQRRIKQTQNLFFEHVSAHFSKLSPEVLSSLADNIASELAQPKDKALLPKSWSPHGFFHFKKQQNLWPSITR</sequence>
<evidence type="ECO:0000313" key="3">
    <source>
        <dbReference type="Proteomes" id="UP000622604"/>
    </source>
</evidence>
<evidence type="ECO:0000313" key="2">
    <source>
        <dbReference type="EMBL" id="GGZ53695.1"/>
    </source>
</evidence>
<protein>
    <submittedName>
        <fullName evidence="2">Uncharacterized protein</fullName>
    </submittedName>
</protein>
<dbReference type="Proteomes" id="UP000622604">
    <property type="component" value="Unassembled WGS sequence"/>
</dbReference>
<keyword evidence="1" id="KW-0175">Coiled coil</keyword>
<dbReference type="RefSeq" id="WP_191865435.1">
    <property type="nucleotide sequence ID" value="NZ_BMZC01000002.1"/>
</dbReference>
<proteinExistence type="predicted"/>